<evidence type="ECO:0000313" key="2">
    <source>
        <dbReference type="EMBL" id="KAJ1194092.1"/>
    </source>
</evidence>
<name>A0AAV7UYB7_PLEWA</name>
<gene>
    <name evidence="2" type="ORF">NDU88_003387</name>
</gene>
<proteinExistence type="predicted"/>
<organism evidence="2 3">
    <name type="scientific">Pleurodeles waltl</name>
    <name type="common">Iberian ribbed newt</name>
    <dbReference type="NCBI Taxonomy" id="8319"/>
    <lineage>
        <taxon>Eukaryota</taxon>
        <taxon>Metazoa</taxon>
        <taxon>Chordata</taxon>
        <taxon>Craniata</taxon>
        <taxon>Vertebrata</taxon>
        <taxon>Euteleostomi</taxon>
        <taxon>Amphibia</taxon>
        <taxon>Batrachia</taxon>
        <taxon>Caudata</taxon>
        <taxon>Salamandroidea</taxon>
        <taxon>Salamandridae</taxon>
        <taxon>Pleurodelinae</taxon>
        <taxon>Pleurodeles</taxon>
    </lineage>
</organism>
<reference evidence="2" key="1">
    <citation type="journal article" date="2022" name="bioRxiv">
        <title>Sequencing and chromosome-scale assembly of the giantPleurodeles waltlgenome.</title>
        <authorList>
            <person name="Brown T."/>
            <person name="Elewa A."/>
            <person name="Iarovenko S."/>
            <person name="Subramanian E."/>
            <person name="Araus A.J."/>
            <person name="Petzold A."/>
            <person name="Susuki M."/>
            <person name="Suzuki K.-i.T."/>
            <person name="Hayashi T."/>
            <person name="Toyoda A."/>
            <person name="Oliveira C."/>
            <person name="Osipova E."/>
            <person name="Leigh N.D."/>
            <person name="Simon A."/>
            <person name="Yun M.H."/>
        </authorList>
    </citation>
    <scope>NUCLEOTIDE SEQUENCE</scope>
    <source>
        <strain evidence="2">20211129_DDA</strain>
        <tissue evidence="2">Liver</tissue>
    </source>
</reference>
<keyword evidence="3" id="KW-1185">Reference proteome</keyword>
<dbReference type="Proteomes" id="UP001066276">
    <property type="component" value="Chromosome 2_2"/>
</dbReference>
<feature type="region of interest" description="Disordered" evidence="1">
    <location>
        <begin position="45"/>
        <end position="69"/>
    </location>
</feature>
<comment type="caution">
    <text evidence="2">The sequence shown here is derived from an EMBL/GenBank/DDBJ whole genome shotgun (WGS) entry which is preliminary data.</text>
</comment>
<evidence type="ECO:0000256" key="1">
    <source>
        <dbReference type="SAM" id="MobiDB-lite"/>
    </source>
</evidence>
<protein>
    <submittedName>
        <fullName evidence="2">Uncharacterized protein</fullName>
    </submittedName>
</protein>
<feature type="compositionally biased region" description="Basic residues" evidence="1">
    <location>
        <begin position="1"/>
        <end position="10"/>
    </location>
</feature>
<evidence type="ECO:0000313" key="3">
    <source>
        <dbReference type="Proteomes" id="UP001066276"/>
    </source>
</evidence>
<accession>A0AAV7UYB7</accession>
<sequence>MQPRHGKMKTPMKDEKQLAPLERGFRKNCTRFKLDLQITADIQASTNVEPDYQDMDADNREPRGGAAEVYDGAVLHDVHVPQ</sequence>
<dbReference type="AlphaFoldDB" id="A0AAV7UYB7"/>
<dbReference type="EMBL" id="JANPWB010000004">
    <property type="protein sequence ID" value="KAJ1194092.1"/>
    <property type="molecule type" value="Genomic_DNA"/>
</dbReference>
<feature type="region of interest" description="Disordered" evidence="1">
    <location>
        <begin position="1"/>
        <end position="22"/>
    </location>
</feature>